<feature type="signal peptide" evidence="1">
    <location>
        <begin position="1"/>
        <end position="20"/>
    </location>
</feature>
<feature type="chain" id="PRO_5012151449" evidence="1">
    <location>
        <begin position="21"/>
        <end position="68"/>
    </location>
</feature>
<reference evidence="2 3" key="1">
    <citation type="journal article" date="2013" name="Nat. Genet.">
        <title>The high-quality draft genome of peach (Prunus persica) identifies unique patterns of genetic diversity, domestication and genome evolution.</title>
        <authorList>
            <consortium name="International Peach Genome Initiative"/>
            <person name="Verde I."/>
            <person name="Abbott A.G."/>
            <person name="Scalabrin S."/>
            <person name="Jung S."/>
            <person name="Shu S."/>
            <person name="Marroni F."/>
            <person name="Zhebentyayeva T."/>
            <person name="Dettori M.T."/>
            <person name="Grimwood J."/>
            <person name="Cattonaro F."/>
            <person name="Zuccolo A."/>
            <person name="Rossini L."/>
            <person name="Jenkins J."/>
            <person name="Vendramin E."/>
            <person name="Meisel L.A."/>
            <person name="Decroocq V."/>
            <person name="Sosinski B."/>
            <person name="Prochnik S."/>
            <person name="Mitros T."/>
            <person name="Policriti A."/>
            <person name="Cipriani G."/>
            <person name="Dondini L."/>
            <person name="Ficklin S."/>
            <person name="Goodstein D.M."/>
            <person name="Xuan P."/>
            <person name="Del Fabbro C."/>
            <person name="Aramini V."/>
            <person name="Copetti D."/>
            <person name="Gonzalez S."/>
            <person name="Horner D.S."/>
            <person name="Falchi R."/>
            <person name="Lucas S."/>
            <person name="Mica E."/>
            <person name="Maldonado J."/>
            <person name="Lazzari B."/>
            <person name="Bielenberg D."/>
            <person name="Pirona R."/>
            <person name="Miculan M."/>
            <person name="Barakat A."/>
            <person name="Testolin R."/>
            <person name="Stella A."/>
            <person name="Tartarini S."/>
            <person name="Tonutti P."/>
            <person name="Arus P."/>
            <person name="Orellana A."/>
            <person name="Wells C."/>
            <person name="Main D."/>
            <person name="Vizzotto G."/>
            <person name="Silva H."/>
            <person name="Salamini F."/>
            <person name="Schmutz J."/>
            <person name="Morgante M."/>
            <person name="Rokhsar D.S."/>
        </authorList>
    </citation>
    <scope>NUCLEOTIDE SEQUENCE [LARGE SCALE GENOMIC DNA]</scope>
    <source>
        <strain evidence="3">cv. Nemared</strain>
    </source>
</reference>
<organism evidence="2 3">
    <name type="scientific">Prunus persica</name>
    <name type="common">Peach</name>
    <name type="synonym">Amygdalus persica</name>
    <dbReference type="NCBI Taxonomy" id="3760"/>
    <lineage>
        <taxon>Eukaryota</taxon>
        <taxon>Viridiplantae</taxon>
        <taxon>Streptophyta</taxon>
        <taxon>Embryophyta</taxon>
        <taxon>Tracheophyta</taxon>
        <taxon>Spermatophyta</taxon>
        <taxon>Magnoliopsida</taxon>
        <taxon>eudicotyledons</taxon>
        <taxon>Gunneridae</taxon>
        <taxon>Pentapetalae</taxon>
        <taxon>rosids</taxon>
        <taxon>fabids</taxon>
        <taxon>Rosales</taxon>
        <taxon>Rosaceae</taxon>
        <taxon>Amygdaloideae</taxon>
        <taxon>Amygdaleae</taxon>
        <taxon>Prunus</taxon>
    </lineage>
</organism>
<dbReference type="Gramene" id="ONI17520">
    <property type="protein sequence ID" value="ONI17520"/>
    <property type="gene ID" value="PRUPE_3G164500"/>
</dbReference>
<evidence type="ECO:0000313" key="2">
    <source>
        <dbReference type="EMBL" id="ONI17520.1"/>
    </source>
</evidence>
<dbReference type="EMBL" id="CM007653">
    <property type="protein sequence ID" value="ONI17520.1"/>
    <property type="molecule type" value="Genomic_DNA"/>
</dbReference>
<keyword evidence="3" id="KW-1185">Reference proteome</keyword>
<accession>A0A251Q292</accession>
<dbReference type="AlphaFoldDB" id="A0A251Q292"/>
<sequence>MTKASLKLVCLVVFLVIAAASLPMRAEGQKLDQVVMESRELEPVELDAPHHLLSEECDPVCWPLCICK</sequence>
<proteinExistence type="predicted"/>
<gene>
    <name evidence="2" type="ORF">PRUPE_3G164500</name>
</gene>
<dbReference type="Proteomes" id="UP000006882">
    <property type="component" value="Chromosome G3"/>
</dbReference>
<evidence type="ECO:0000313" key="3">
    <source>
        <dbReference type="Proteomes" id="UP000006882"/>
    </source>
</evidence>
<keyword evidence="1" id="KW-0732">Signal</keyword>
<name>A0A251Q292_PRUPE</name>
<evidence type="ECO:0000256" key="1">
    <source>
        <dbReference type="SAM" id="SignalP"/>
    </source>
</evidence>
<protein>
    <submittedName>
        <fullName evidence="2">Uncharacterized protein</fullName>
    </submittedName>
</protein>